<sequence length="245" mass="26594">MLVLATDLDGTFLGGSDEDRQQLYRLIQEHPSIRLVFVTGRGVDSVVSLLNDPRIPTPDFIIGDVGATVVDGLTLEPVQPLQAEIEQLWPGSLVVGNKLKDIPGLQLQRVPMNRRSSYFYSDHTDMEQLQLSADALGCDVVVSAGKYIDVLPPGINKGSTFRKLVKLLGVKEDDILVAGDTLNDLSLFRTGYKGVVVGEAEPALIEATVDQEHIYHAASAGCGGILEAFKSLGIFTKYDLALTWN</sequence>
<organism evidence="3 4">
    <name type="scientific">Flavihumibacter solisilvae</name>
    <dbReference type="NCBI Taxonomy" id="1349421"/>
    <lineage>
        <taxon>Bacteria</taxon>
        <taxon>Pseudomonadati</taxon>
        <taxon>Bacteroidota</taxon>
        <taxon>Chitinophagia</taxon>
        <taxon>Chitinophagales</taxon>
        <taxon>Chitinophagaceae</taxon>
        <taxon>Flavihumibacter</taxon>
    </lineage>
</organism>
<dbReference type="RefSeq" id="WP_039136250.1">
    <property type="nucleotide sequence ID" value="NZ_JSVC01000001.1"/>
</dbReference>
<dbReference type="Pfam" id="PF05116">
    <property type="entry name" value="S6PP"/>
    <property type="match status" value="1"/>
</dbReference>
<dbReference type="GO" id="GO:0016787">
    <property type="term" value="F:hydrolase activity"/>
    <property type="evidence" value="ECO:0007669"/>
    <property type="project" value="UniProtKB-KW"/>
</dbReference>
<dbReference type="PANTHER" id="PTHR46521">
    <property type="entry name" value="SUCROSE-PHOSPHATASE 2-RELATED"/>
    <property type="match status" value="1"/>
</dbReference>
<dbReference type="STRING" id="1349421.OI18_01000"/>
<dbReference type="EMBL" id="JSVC01000001">
    <property type="protein sequence ID" value="KIC96365.1"/>
    <property type="molecule type" value="Genomic_DNA"/>
</dbReference>
<feature type="domain" description="Sucrose phosphatase-like" evidence="2">
    <location>
        <begin position="2"/>
        <end position="230"/>
    </location>
</feature>
<keyword evidence="4" id="KW-1185">Reference proteome</keyword>
<dbReference type="InterPro" id="IPR023214">
    <property type="entry name" value="HAD_sf"/>
</dbReference>
<name>A0A0C1IQ66_9BACT</name>
<evidence type="ECO:0000256" key="1">
    <source>
        <dbReference type="ARBA" id="ARBA00022801"/>
    </source>
</evidence>
<dbReference type="SFLD" id="SFLDG01140">
    <property type="entry name" value="C2.B:_Phosphomannomutase_and_P"/>
    <property type="match status" value="1"/>
</dbReference>
<proteinExistence type="predicted"/>
<evidence type="ECO:0000313" key="3">
    <source>
        <dbReference type="EMBL" id="KIC96365.1"/>
    </source>
</evidence>
<dbReference type="SFLD" id="SFLDG01141">
    <property type="entry name" value="C2.B.1:_Sucrose_Phosphatase_Li"/>
    <property type="match status" value="1"/>
</dbReference>
<dbReference type="Gene3D" id="3.90.1070.10">
    <property type="match status" value="1"/>
</dbReference>
<evidence type="ECO:0000259" key="2">
    <source>
        <dbReference type="Pfam" id="PF05116"/>
    </source>
</evidence>
<reference evidence="3 4" key="1">
    <citation type="submission" date="2014-11" db="EMBL/GenBank/DDBJ databases">
        <title>Genome sequence of Flavihumibacter solisilvae 3-3.</title>
        <authorList>
            <person name="Zhou G."/>
            <person name="Li M."/>
            <person name="Wang G."/>
        </authorList>
    </citation>
    <scope>NUCLEOTIDE SEQUENCE [LARGE SCALE GENOMIC DNA]</scope>
    <source>
        <strain evidence="3 4">3-3</strain>
    </source>
</reference>
<dbReference type="SUPFAM" id="SSF56784">
    <property type="entry name" value="HAD-like"/>
    <property type="match status" value="1"/>
</dbReference>
<dbReference type="Gene3D" id="3.40.50.1000">
    <property type="entry name" value="HAD superfamily/HAD-like"/>
    <property type="match status" value="1"/>
</dbReference>
<dbReference type="PANTHER" id="PTHR46521:SF4">
    <property type="entry name" value="SUCROSE-PHOSPHATASE 2-RELATED"/>
    <property type="match status" value="1"/>
</dbReference>
<gene>
    <name evidence="3" type="ORF">OI18_01000</name>
</gene>
<dbReference type="AlphaFoldDB" id="A0A0C1IQ66"/>
<dbReference type="SFLD" id="SFLDS00003">
    <property type="entry name" value="Haloacid_Dehalogenase"/>
    <property type="match status" value="1"/>
</dbReference>
<keyword evidence="1" id="KW-0378">Hydrolase</keyword>
<comment type="caution">
    <text evidence="3">The sequence shown here is derived from an EMBL/GenBank/DDBJ whole genome shotgun (WGS) entry which is preliminary data.</text>
</comment>
<dbReference type="OrthoDB" id="9761633at2"/>
<protein>
    <recommendedName>
        <fullName evidence="2">Sucrose phosphatase-like domain-containing protein</fullName>
    </recommendedName>
</protein>
<accession>A0A0C1IQ66</accession>
<evidence type="ECO:0000313" key="4">
    <source>
        <dbReference type="Proteomes" id="UP000031408"/>
    </source>
</evidence>
<dbReference type="Proteomes" id="UP000031408">
    <property type="component" value="Unassembled WGS sequence"/>
</dbReference>
<dbReference type="InterPro" id="IPR051518">
    <property type="entry name" value="Sucrose_Phosphatase"/>
</dbReference>
<dbReference type="InterPro" id="IPR036412">
    <property type="entry name" value="HAD-like_sf"/>
</dbReference>
<dbReference type="InterPro" id="IPR006380">
    <property type="entry name" value="SPP-like_dom"/>
</dbReference>